<dbReference type="PROSITE" id="PS00713">
    <property type="entry name" value="NA_DICARBOXYL_SYMP_1"/>
    <property type="match status" value="1"/>
</dbReference>
<evidence type="ECO:0000313" key="6">
    <source>
        <dbReference type="Proteomes" id="UP000708208"/>
    </source>
</evidence>
<evidence type="ECO:0000256" key="2">
    <source>
        <dbReference type="ARBA" id="ARBA00023180"/>
    </source>
</evidence>
<dbReference type="GO" id="GO:0015501">
    <property type="term" value="F:glutamate:sodium symporter activity"/>
    <property type="evidence" value="ECO:0007669"/>
    <property type="project" value="TreeGrafter"/>
</dbReference>
<organism evidence="5 6">
    <name type="scientific">Allacma fusca</name>
    <dbReference type="NCBI Taxonomy" id="39272"/>
    <lineage>
        <taxon>Eukaryota</taxon>
        <taxon>Metazoa</taxon>
        <taxon>Ecdysozoa</taxon>
        <taxon>Arthropoda</taxon>
        <taxon>Hexapoda</taxon>
        <taxon>Collembola</taxon>
        <taxon>Symphypleona</taxon>
        <taxon>Sminthuridae</taxon>
        <taxon>Allacma</taxon>
    </lineage>
</organism>
<dbReference type="EMBL" id="CAJVCH010435843">
    <property type="protein sequence ID" value="CAG7818976.1"/>
    <property type="molecule type" value="Genomic_DNA"/>
</dbReference>
<feature type="region of interest" description="Disordered" evidence="3">
    <location>
        <begin position="451"/>
        <end position="472"/>
    </location>
</feature>
<feature type="transmembrane region" description="Helical" evidence="4">
    <location>
        <begin position="227"/>
        <end position="248"/>
    </location>
</feature>
<dbReference type="Proteomes" id="UP000708208">
    <property type="component" value="Unassembled WGS sequence"/>
</dbReference>
<keyword evidence="4" id="KW-1133">Transmembrane helix</keyword>
<dbReference type="PANTHER" id="PTHR11958:SF111">
    <property type="entry name" value="AMINO ACID TRANSPORTER"/>
    <property type="match status" value="1"/>
</dbReference>
<protein>
    <recommendedName>
        <fullName evidence="7">Amino acid transporter</fullName>
    </recommendedName>
</protein>
<proteinExistence type="inferred from homology"/>
<comment type="similarity">
    <text evidence="1">Belongs to the dicarboxylate/amino acid:cation symporter (DAACS) (TC 2.A.23) family.</text>
</comment>
<dbReference type="GO" id="GO:0005886">
    <property type="term" value="C:plasma membrane"/>
    <property type="evidence" value="ECO:0007669"/>
    <property type="project" value="TreeGrafter"/>
</dbReference>
<feature type="transmembrane region" description="Helical" evidence="4">
    <location>
        <begin position="189"/>
        <end position="206"/>
    </location>
</feature>
<name>A0A8J2KSI5_9HEXA</name>
<gene>
    <name evidence="5" type="ORF">AFUS01_LOCUS29452</name>
</gene>
<dbReference type="InterPro" id="IPR001991">
    <property type="entry name" value="Na-dicarboxylate_symporter"/>
</dbReference>
<evidence type="ECO:0000256" key="4">
    <source>
        <dbReference type="SAM" id="Phobius"/>
    </source>
</evidence>
<keyword evidence="6" id="KW-1185">Reference proteome</keyword>
<feature type="transmembrane region" description="Helical" evidence="4">
    <location>
        <begin position="375"/>
        <end position="401"/>
    </location>
</feature>
<comment type="caution">
    <text evidence="5">The sequence shown here is derived from an EMBL/GenBank/DDBJ whole genome shotgun (WGS) entry which is preliminary data.</text>
</comment>
<feature type="transmembrane region" description="Helical" evidence="4">
    <location>
        <begin position="16"/>
        <end position="35"/>
    </location>
</feature>
<evidence type="ECO:0000313" key="5">
    <source>
        <dbReference type="EMBL" id="CAG7818976.1"/>
    </source>
</evidence>
<feature type="transmembrane region" description="Helical" evidence="4">
    <location>
        <begin position="86"/>
        <end position="112"/>
    </location>
</feature>
<accession>A0A8J2KSI5</accession>
<dbReference type="GO" id="GO:0015175">
    <property type="term" value="F:neutral L-amino acid transmembrane transporter activity"/>
    <property type="evidence" value="ECO:0007669"/>
    <property type="project" value="TreeGrafter"/>
</dbReference>
<dbReference type="Pfam" id="PF00375">
    <property type="entry name" value="SDF"/>
    <property type="match status" value="1"/>
</dbReference>
<evidence type="ECO:0000256" key="1">
    <source>
        <dbReference type="ARBA" id="ARBA00006148"/>
    </source>
</evidence>
<dbReference type="OrthoDB" id="5877963at2759"/>
<feature type="transmembrane region" description="Helical" evidence="4">
    <location>
        <begin position="260"/>
        <end position="286"/>
    </location>
</feature>
<reference evidence="5" key="1">
    <citation type="submission" date="2021-06" db="EMBL/GenBank/DDBJ databases">
        <authorList>
            <person name="Hodson N. C."/>
            <person name="Mongue J. A."/>
            <person name="Jaron S. K."/>
        </authorList>
    </citation>
    <scope>NUCLEOTIDE SEQUENCE</scope>
</reference>
<keyword evidence="2" id="KW-0325">Glycoprotein</keyword>
<dbReference type="InterPro" id="IPR050746">
    <property type="entry name" value="DAACS"/>
</dbReference>
<evidence type="ECO:0008006" key="7">
    <source>
        <dbReference type="Google" id="ProtNLM"/>
    </source>
</evidence>
<dbReference type="PANTHER" id="PTHR11958">
    <property type="entry name" value="SODIUM/DICARBOXYLATE SYMPORTER-RELATED"/>
    <property type="match status" value="1"/>
</dbReference>
<sequence>MSAFTDRVRAWAKEHLLLLGTLSGVLAGIILGFSIKPLQPSVEVQNLIAYPGELFIRALSLMILPCIIFSLFVGAASVNIKSNGKIVAITFVYFILTTLCNAFFGVILALLFQPGDPSVLKNTSNETLLLASTFTPAKKSTLLDNFLDLGRNIVPNNLFTAFFEQALTTVNDVEGTLVRTVGTRPGTNSLGIIVISIVFGSIMGTMREEAAPILRAAKALETLINKTVKGVIWTTPVGVASIICAKILEITDMWSIMSQLALFVVTVAVGLFTYQWIFMQLIYFAIIRKNPFKFLMGVFPAALTGFSTDSSAAALPVTLRCLDENVKVSPRVSHFVVPIGVIVNKDGTVLFVTVAAIFIAQMNSIYLGFGDYGTIIITATTVSIAAVSAPSGSLTMIFIVLNAINAPLKDIGLLFAIDWFVDRLRTTNNVLGDCYAAAVVDHYTKNELDIEESKPDGCESPQDGKEFEMGKL</sequence>
<dbReference type="InterPro" id="IPR018107">
    <property type="entry name" value="Na-dicarboxylate_symporter_CS"/>
</dbReference>
<dbReference type="AlphaFoldDB" id="A0A8J2KSI5"/>
<dbReference type="GO" id="GO:0005313">
    <property type="term" value="F:L-glutamate transmembrane transporter activity"/>
    <property type="evidence" value="ECO:0007669"/>
    <property type="project" value="TreeGrafter"/>
</dbReference>
<feature type="transmembrane region" description="Helical" evidence="4">
    <location>
        <begin position="55"/>
        <end position="74"/>
    </location>
</feature>
<evidence type="ECO:0000256" key="3">
    <source>
        <dbReference type="SAM" id="MobiDB-lite"/>
    </source>
</evidence>
<keyword evidence="4" id="KW-0472">Membrane</keyword>
<keyword evidence="4" id="KW-0812">Transmembrane</keyword>